<evidence type="ECO:0000313" key="2">
    <source>
        <dbReference type="Proteomes" id="UP000241964"/>
    </source>
</evidence>
<name>A0A2P8GIR3_9BACT</name>
<organism evidence="1 2">
    <name type="scientific">Dyadobacter jiangsuensis</name>
    <dbReference type="NCBI Taxonomy" id="1591085"/>
    <lineage>
        <taxon>Bacteria</taxon>
        <taxon>Pseudomonadati</taxon>
        <taxon>Bacteroidota</taxon>
        <taxon>Cytophagia</taxon>
        <taxon>Cytophagales</taxon>
        <taxon>Spirosomataceae</taxon>
        <taxon>Dyadobacter</taxon>
    </lineage>
</organism>
<proteinExistence type="predicted"/>
<dbReference type="Proteomes" id="UP000241964">
    <property type="component" value="Unassembled WGS sequence"/>
</dbReference>
<protein>
    <submittedName>
        <fullName evidence="1">Uncharacterized protein</fullName>
    </submittedName>
</protein>
<dbReference type="AlphaFoldDB" id="A0A2P8GIR3"/>
<sequence length="51" mass="5693">MKTIICSLLARILFNLPNFNLLEYNGLDFDPVEDSHDDPGPIETAAVMAEE</sequence>
<dbReference type="RefSeq" id="WP_170118683.1">
    <property type="nucleotide sequence ID" value="NZ_PYAS01000001.1"/>
</dbReference>
<keyword evidence="2" id="KW-1185">Reference proteome</keyword>
<comment type="caution">
    <text evidence="1">The sequence shown here is derived from an EMBL/GenBank/DDBJ whole genome shotgun (WGS) entry which is preliminary data.</text>
</comment>
<evidence type="ECO:0000313" key="1">
    <source>
        <dbReference type="EMBL" id="PSL33853.1"/>
    </source>
</evidence>
<accession>A0A2P8GIR3</accession>
<dbReference type="EMBL" id="PYAS01000001">
    <property type="protein sequence ID" value="PSL33853.1"/>
    <property type="molecule type" value="Genomic_DNA"/>
</dbReference>
<reference evidence="1 2" key="1">
    <citation type="submission" date="2018-03" db="EMBL/GenBank/DDBJ databases">
        <title>Genomic Encyclopedia of Archaeal and Bacterial Type Strains, Phase II (KMG-II): from individual species to whole genera.</title>
        <authorList>
            <person name="Goeker M."/>
        </authorList>
    </citation>
    <scope>NUCLEOTIDE SEQUENCE [LARGE SCALE GENOMIC DNA]</scope>
    <source>
        <strain evidence="1 2">DSM 29057</strain>
    </source>
</reference>
<gene>
    <name evidence="1" type="ORF">CLV60_101222</name>
</gene>